<keyword evidence="11" id="KW-1185">Reference proteome</keyword>
<evidence type="ECO:0000256" key="3">
    <source>
        <dbReference type="ARBA" id="ARBA00023027"/>
    </source>
</evidence>
<dbReference type="GO" id="GO:0004028">
    <property type="term" value="F:3-chloroallyl aldehyde dehydrogenase activity"/>
    <property type="evidence" value="ECO:0007669"/>
    <property type="project" value="TreeGrafter"/>
</dbReference>
<reference evidence="10" key="2">
    <citation type="submission" date="2025-09" db="UniProtKB">
        <authorList>
            <consortium name="Ensembl"/>
        </authorList>
    </citation>
    <scope>IDENTIFICATION</scope>
</reference>
<comment type="similarity">
    <text evidence="1 4 7">Belongs to the aldehyde dehydrogenase family.</text>
</comment>
<dbReference type="FunFam" id="3.40.605.10:FF:000004">
    <property type="entry name" value="Aldehyde dehydrogenase"/>
    <property type="match status" value="1"/>
</dbReference>
<reference evidence="10" key="1">
    <citation type="submission" date="2025-08" db="UniProtKB">
        <authorList>
            <consortium name="Ensembl"/>
        </authorList>
    </citation>
    <scope>IDENTIFICATION</scope>
</reference>
<dbReference type="InterPro" id="IPR015590">
    <property type="entry name" value="Aldehyde_DH_dom"/>
</dbReference>
<dbReference type="GO" id="GO:0004029">
    <property type="term" value="F:aldehyde dehydrogenase (NAD+) activity"/>
    <property type="evidence" value="ECO:0007669"/>
    <property type="project" value="TreeGrafter"/>
</dbReference>
<evidence type="ECO:0000259" key="9">
    <source>
        <dbReference type="Pfam" id="PF00171"/>
    </source>
</evidence>
<evidence type="ECO:0000256" key="4">
    <source>
        <dbReference type="PIRNR" id="PIRNR036492"/>
    </source>
</evidence>
<accession>A0A8C8RF78</accession>
<dbReference type="PROSITE" id="PS00687">
    <property type="entry name" value="ALDEHYDE_DEHYDR_GLU"/>
    <property type="match status" value="1"/>
</dbReference>
<name>A0A8C8RF78_9SAUR</name>
<dbReference type="GO" id="GO:0005737">
    <property type="term" value="C:cytoplasm"/>
    <property type="evidence" value="ECO:0007669"/>
    <property type="project" value="TreeGrafter"/>
</dbReference>
<dbReference type="InterPro" id="IPR016163">
    <property type="entry name" value="Ald_DH_C"/>
</dbReference>
<proteinExistence type="inferred from homology"/>
<evidence type="ECO:0000256" key="6">
    <source>
        <dbReference type="PROSITE-ProRule" id="PRU10007"/>
    </source>
</evidence>
<dbReference type="GO" id="GO:0006081">
    <property type="term" value="P:aldehyde metabolic process"/>
    <property type="evidence" value="ECO:0007669"/>
    <property type="project" value="InterPro"/>
</dbReference>
<dbReference type="InterPro" id="IPR029510">
    <property type="entry name" value="Ald_DH_CS_GLU"/>
</dbReference>
<protein>
    <recommendedName>
        <fullName evidence="4">Aldehyde dehydrogenase</fullName>
    </recommendedName>
</protein>
<evidence type="ECO:0000256" key="2">
    <source>
        <dbReference type="ARBA" id="ARBA00023002"/>
    </source>
</evidence>
<feature type="region of interest" description="Disordered" evidence="8">
    <location>
        <begin position="1"/>
        <end position="23"/>
    </location>
</feature>
<dbReference type="AlphaFoldDB" id="A0A8C8RF78"/>
<evidence type="ECO:0000313" key="11">
    <source>
        <dbReference type="Proteomes" id="UP000694393"/>
    </source>
</evidence>
<dbReference type="InterPro" id="IPR016161">
    <property type="entry name" value="Ald_DH/histidinol_DH"/>
</dbReference>
<dbReference type="SUPFAM" id="SSF53720">
    <property type="entry name" value="ALDH-like"/>
    <property type="match status" value="1"/>
</dbReference>
<feature type="active site" evidence="5">
    <location>
        <position position="270"/>
    </location>
</feature>
<evidence type="ECO:0000313" key="10">
    <source>
        <dbReference type="Ensembl" id="ENSPCEP00000004589.1"/>
    </source>
</evidence>
<dbReference type="Ensembl" id="ENSPCET00000004743.1">
    <property type="protein sequence ID" value="ENSPCEP00000004589.1"/>
    <property type="gene ID" value="ENSPCEG00000003710.1"/>
</dbReference>
<dbReference type="FunFam" id="3.40.309.10:FF:000003">
    <property type="entry name" value="Aldehyde dehydrogenase"/>
    <property type="match status" value="1"/>
</dbReference>
<feature type="active site" evidence="5 6">
    <location>
        <position position="236"/>
    </location>
</feature>
<evidence type="ECO:0000256" key="8">
    <source>
        <dbReference type="SAM" id="MobiDB-lite"/>
    </source>
</evidence>
<dbReference type="Proteomes" id="UP000694393">
    <property type="component" value="Unplaced"/>
</dbReference>
<keyword evidence="2 4" id="KW-0560">Oxidoreductase</keyword>
<dbReference type="InterPro" id="IPR016162">
    <property type="entry name" value="Ald_DH_N"/>
</dbReference>
<feature type="domain" description="Aldehyde dehydrogenase" evidence="9">
    <location>
        <begin position="45"/>
        <end position="450"/>
    </location>
</feature>
<dbReference type="PIRSF" id="PIRSF036492">
    <property type="entry name" value="ALDH"/>
    <property type="match status" value="1"/>
</dbReference>
<dbReference type="PANTHER" id="PTHR43570:SF2">
    <property type="entry name" value="ALDEHYDE DEHYDROGENASE FAMILY 3 MEMBER B1"/>
    <property type="match status" value="1"/>
</dbReference>
<dbReference type="Gene3D" id="3.40.605.10">
    <property type="entry name" value="Aldehyde Dehydrogenase, Chain A, domain 1"/>
    <property type="match status" value="1"/>
</dbReference>
<sequence>MDKTRDATGEAPKGGDTAKMDSKAAGMNPFVDLVSSLRTAWVEGKTRTIEHRISQLEALGRFLDEKKQHILDAMASDMRKPPFEVELSEIFLVQNEVNHALNNLASWMKDKFVDKNLVTQMDTAFIRRDPYGVVLIIGPWNYPLQLILVPLVGAIAAGNCVIIKPSEISSSTEKLIAESLPTYLDKDCFAVVTGGPEVTSQLLENKFDYIFFTGSPHVGKVVMAAAAQHLTPLTLELGGKNPCYVADKCDPQTVANRLVWGRCFNAGQTCLAPDYVLCSLETQEKLLPALRHAITEFFGPNPQESPDFARIISDRHFQRIQALLGSGRVAIGGQTDEKERYVAPTVLLDVQPSEPAMQEEIFGPVLPIITVANMDEAIAFINSRERPLAVYVFASNNKLVHQVLERTSSGSFGGNDALMQMMLVSLPFGGIGTSGLGSYHGKFSFDTFSHHRACLLRNMGLEAMNALRYPPYTDRKMGMVLSTSRIKRTGYCTLL</sequence>
<evidence type="ECO:0000256" key="1">
    <source>
        <dbReference type="ARBA" id="ARBA00009986"/>
    </source>
</evidence>
<dbReference type="CDD" id="cd07132">
    <property type="entry name" value="ALDH_F3AB"/>
    <property type="match status" value="1"/>
</dbReference>
<dbReference type="Pfam" id="PF00171">
    <property type="entry name" value="Aldedh"/>
    <property type="match status" value="1"/>
</dbReference>
<dbReference type="PANTHER" id="PTHR43570">
    <property type="entry name" value="ALDEHYDE DEHYDROGENASE"/>
    <property type="match status" value="1"/>
</dbReference>
<evidence type="ECO:0000256" key="7">
    <source>
        <dbReference type="RuleBase" id="RU003345"/>
    </source>
</evidence>
<dbReference type="Gene3D" id="3.40.309.10">
    <property type="entry name" value="Aldehyde Dehydrogenase, Chain A, domain 2"/>
    <property type="match status" value="1"/>
</dbReference>
<keyword evidence="3" id="KW-0520">NAD</keyword>
<dbReference type="InterPro" id="IPR012394">
    <property type="entry name" value="Aldehyde_DH_NAD(P)"/>
</dbReference>
<organism evidence="10 11">
    <name type="scientific">Pelusios castaneus</name>
    <name type="common">West African mud turtle</name>
    <dbReference type="NCBI Taxonomy" id="367368"/>
    <lineage>
        <taxon>Eukaryota</taxon>
        <taxon>Metazoa</taxon>
        <taxon>Chordata</taxon>
        <taxon>Craniata</taxon>
        <taxon>Vertebrata</taxon>
        <taxon>Euteleostomi</taxon>
        <taxon>Archelosauria</taxon>
        <taxon>Testudinata</taxon>
        <taxon>Testudines</taxon>
        <taxon>Pleurodira</taxon>
        <taxon>Pelomedusidae</taxon>
        <taxon>Pelusios</taxon>
    </lineage>
</organism>
<evidence type="ECO:0000256" key="5">
    <source>
        <dbReference type="PIRSR" id="PIRSR036492-1"/>
    </source>
</evidence>